<evidence type="ECO:0000313" key="9">
    <source>
        <dbReference type="EMBL" id="OGW95551.1"/>
    </source>
</evidence>
<dbReference type="PANTHER" id="PTHR35093">
    <property type="entry name" value="OUTER MEMBRANE PROTEIN NMB0088-RELATED"/>
    <property type="match status" value="1"/>
</dbReference>
<name>A0A1G1KRI9_9BACT</name>
<sequence length="454" mass="49904">MEKRIAWIAVFFFIFSLMVSSNVFAVGSAGIENASFSPKQLAKAGAGVANPDEPAAISYNPAGIVDLPGLQVQSNMHFLSIMTWNDSVTAGDTHSAGKIIPVPTGYMTLNPGRLLKDRVVFGIGSDSPFGLSDKYSSVHPSVHYTGWENYVNMYTIKPTVAFKICDKLSIGGGPMYYRMYNWGGIQAYPNKLLAPFTQADGQVRLNLSGNHWGWQMGILAKPHPKHNIGFYFRSPVIINTSGMAKVENSATGGNFETGANAKFALPLNYTFAYAFKPTPKWALETDFGYTRWAIHERLFINADPVNAADDAILAAIGKNDKDYRDGFSLQNSASYDVNDKLKLMAGTYFYWWVIPKDHWIPAIPDGNRLAFSLGASYKILKYLTCDMSIIQVIGFPRKISNDISASVPLTGNVDGTYTTSITEVSVGATYHWDGFIDRITGKKAEAEVTKKPAR</sequence>
<organism evidence="9 10">
    <name type="scientific">Candidatus Danuiimicrobium aquiferis</name>
    <dbReference type="NCBI Taxonomy" id="1801832"/>
    <lineage>
        <taxon>Bacteria</taxon>
        <taxon>Pseudomonadati</taxon>
        <taxon>Candidatus Omnitrophota</taxon>
        <taxon>Candidatus Danuiimicrobium</taxon>
    </lineage>
</organism>
<dbReference type="Gene3D" id="2.40.160.60">
    <property type="entry name" value="Outer membrane protein transport protein (OMPP1/FadL/TodX)"/>
    <property type="match status" value="1"/>
</dbReference>
<gene>
    <name evidence="9" type="ORF">A3G33_11125</name>
</gene>
<evidence type="ECO:0000256" key="6">
    <source>
        <dbReference type="ARBA" id="ARBA00023136"/>
    </source>
</evidence>
<accession>A0A1G1KRI9</accession>
<keyword evidence="7" id="KW-0998">Cell outer membrane</keyword>
<evidence type="ECO:0000256" key="4">
    <source>
        <dbReference type="ARBA" id="ARBA00022692"/>
    </source>
</evidence>
<dbReference type="EMBL" id="MHFR01000060">
    <property type="protein sequence ID" value="OGW95551.1"/>
    <property type="molecule type" value="Genomic_DNA"/>
</dbReference>
<evidence type="ECO:0000313" key="10">
    <source>
        <dbReference type="Proteomes" id="UP000178187"/>
    </source>
</evidence>
<comment type="similarity">
    <text evidence="2">Belongs to the OmpP1/FadL family.</text>
</comment>
<evidence type="ECO:0000256" key="7">
    <source>
        <dbReference type="ARBA" id="ARBA00023237"/>
    </source>
</evidence>
<feature type="chain" id="PRO_5009576504" description="Aromatic hydrocarbon degradation protein" evidence="8">
    <location>
        <begin position="26"/>
        <end position="454"/>
    </location>
</feature>
<dbReference type="AlphaFoldDB" id="A0A1G1KRI9"/>
<keyword evidence="5 8" id="KW-0732">Signal</keyword>
<protein>
    <recommendedName>
        <fullName evidence="11">Aromatic hydrocarbon degradation protein</fullName>
    </recommendedName>
</protein>
<evidence type="ECO:0008006" key="11">
    <source>
        <dbReference type="Google" id="ProtNLM"/>
    </source>
</evidence>
<feature type="signal peptide" evidence="8">
    <location>
        <begin position="1"/>
        <end position="25"/>
    </location>
</feature>
<dbReference type="GO" id="GO:0009279">
    <property type="term" value="C:cell outer membrane"/>
    <property type="evidence" value="ECO:0007669"/>
    <property type="project" value="UniProtKB-SubCell"/>
</dbReference>
<dbReference type="SUPFAM" id="SSF56935">
    <property type="entry name" value="Porins"/>
    <property type="match status" value="1"/>
</dbReference>
<reference evidence="9 10" key="1">
    <citation type="journal article" date="2016" name="Nat. Commun.">
        <title>Thousands of microbial genomes shed light on interconnected biogeochemical processes in an aquifer system.</title>
        <authorList>
            <person name="Anantharaman K."/>
            <person name="Brown C.T."/>
            <person name="Hug L.A."/>
            <person name="Sharon I."/>
            <person name="Castelle C.J."/>
            <person name="Probst A.J."/>
            <person name="Thomas B.C."/>
            <person name="Singh A."/>
            <person name="Wilkins M.J."/>
            <person name="Karaoz U."/>
            <person name="Brodie E.L."/>
            <person name="Williams K.H."/>
            <person name="Hubbard S.S."/>
            <person name="Banfield J.F."/>
        </authorList>
    </citation>
    <scope>NUCLEOTIDE SEQUENCE [LARGE SCALE GENOMIC DNA]</scope>
</reference>
<comment type="caution">
    <text evidence="9">The sequence shown here is derived from an EMBL/GenBank/DDBJ whole genome shotgun (WGS) entry which is preliminary data.</text>
</comment>
<evidence type="ECO:0000256" key="2">
    <source>
        <dbReference type="ARBA" id="ARBA00008163"/>
    </source>
</evidence>
<keyword evidence="6" id="KW-0472">Membrane</keyword>
<evidence type="ECO:0000256" key="3">
    <source>
        <dbReference type="ARBA" id="ARBA00022452"/>
    </source>
</evidence>
<keyword evidence="4" id="KW-0812">Transmembrane</keyword>
<dbReference type="Pfam" id="PF03349">
    <property type="entry name" value="Toluene_X"/>
    <property type="match status" value="1"/>
</dbReference>
<dbReference type="PANTHER" id="PTHR35093:SF8">
    <property type="entry name" value="OUTER MEMBRANE PROTEIN NMB0088-RELATED"/>
    <property type="match status" value="1"/>
</dbReference>
<evidence type="ECO:0000256" key="1">
    <source>
        <dbReference type="ARBA" id="ARBA00004571"/>
    </source>
</evidence>
<keyword evidence="3" id="KW-1134">Transmembrane beta strand</keyword>
<proteinExistence type="inferred from homology"/>
<comment type="subcellular location">
    <subcellularLocation>
        <location evidence="1">Cell outer membrane</location>
        <topology evidence="1">Multi-pass membrane protein</topology>
    </subcellularLocation>
</comment>
<dbReference type="Proteomes" id="UP000178187">
    <property type="component" value="Unassembled WGS sequence"/>
</dbReference>
<evidence type="ECO:0000256" key="8">
    <source>
        <dbReference type="SAM" id="SignalP"/>
    </source>
</evidence>
<dbReference type="InterPro" id="IPR005017">
    <property type="entry name" value="OMPP1/FadL/TodX"/>
</dbReference>
<evidence type="ECO:0000256" key="5">
    <source>
        <dbReference type="ARBA" id="ARBA00022729"/>
    </source>
</evidence>
<dbReference type="GO" id="GO:0015483">
    <property type="term" value="F:long-chain fatty acid transporting porin activity"/>
    <property type="evidence" value="ECO:0007669"/>
    <property type="project" value="TreeGrafter"/>
</dbReference>